<accession>A0A4Q9KGN3</accession>
<comment type="caution">
    <text evidence="1">The sequence shown here is derived from an EMBL/GenBank/DDBJ whole genome shotgun (WGS) entry which is preliminary data.</text>
</comment>
<dbReference type="Proteomes" id="UP000292373">
    <property type="component" value="Unassembled WGS sequence"/>
</dbReference>
<dbReference type="RefSeq" id="WP_131166542.1">
    <property type="nucleotide sequence ID" value="NZ_SDMQ01000001.1"/>
</dbReference>
<name>A0A4Q9KGN3_9ACTN</name>
<dbReference type="AlphaFoldDB" id="A0A4Q9KGN3"/>
<dbReference type="OrthoDB" id="5146587at2"/>
<keyword evidence="2" id="KW-1185">Reference proteome</keyword>
<evidence type="ECO:0000313" key="2">
    <source>
        <dbReference type="Proteomes" id="UP000292373"/>
    </source>
</evidence>
<sequence>MYPSKEARELAILLRISRELDIVGDVTATVESPSELLAWTLILHKPQVLAWRATHSGHRYIQVTAHRSKAPIRGHITAILHCERHPEFWEALSLASLNPGDRRELAPGTLSEGWAIMPLTPEASGQEAPPQPPQP</sequence>
<evidence type="ECO:0000313" key="1">
    <source>
        <dbReference type="EMBL" id="TBT88411.1"/>
    </source>
</evidence>
<gene>
    <name evidence="1" type="ORF">ET989_00145</name>
</gene>
<proteinExistence type="predicted"/>
<organism evidence="1 2">
    <name type="scientific">Propioniciclava sinopodophylli</name>
    <dbReference type="NCBI Taxonomy" id="1837344"/>
    <lineage>
        <taxon>Bacteria</taxon>
        <taxon>Bacillati</taxon>
        <taxon>Actinomycetota</taxon>
        <taxon>Actinomycetes</taxon>
        <taxon>Propionibacteriales</taxon>
        <taxon>Propionibacteriaceae</taxon>
        <taxon>Propioniciclava</taxon>
    </lineage>
</organism>
<dbReference type="EMBL" id="SDMQ01000001">
    <property type="protein sequence ID" value="TBT88411.1"/>
    <property type="molecule type" value="Genomic_DNA"/>
</dbReference>
<reference evidence="1 2" key="1">
    <citation type="submission" date="2019-01" db="EMBL/GenBank/DDBJ databases">
        <title>Lactibacter flavus gen. nov., sp. nov., a novel bacterium of the family Propionibacteriaceae isolated from raw milk and dairy products.</title>
        <authorList>
            <person name="Huptas C."/>
            <person name="Wenning M."/>
            <person name="Breitenwieser F."/>
            <person name="Doll E."/>
            <person name="Von Neubeck M."/>
            <person name="Busse H.-J."/>
            <person name="Scherer S."/>
        </authorList>
    </citation>
    <scope>NUCLEOTIDE SEQUENCE [LARGE SCALE GENOMIC DNA]</scope>
    <source>
        <strain evidence="1 2">KCTC 33808</strain>
    </source>
</reference>
<protein>
    <submittedName>
        <fullName evidence="1">Uncharacterized protein</fullName>
    </submittedName>
</protein>